<organism evidence="4">
    <name type="scientific">marine sediment metagenome</name>
    <dbReference type="NCBI Taxonomy" id="412755"/>
    <lineage>
        <taxon>unclassified sequences</taxon>
        <taxon>metagenomes</taxon>
        <taxon>ecological metagenomes</taxon>
    </lineage>
</organism>
<gene>
    <name evidence="4" type="ORF">LCGC14_1748630</name>
</gene>
<dbReference type="Pfam" id="PF01704">
    <property type="entry name" value="UDPGP"/>
    <property type="match status" value="1"/>
</dbReference>
<keyword evidence="3" id="KW-0548">Nucleotidyltransferase</keyword>
<dbReference type="InterPro" id="IPR039741">
    <property type="entry name" value="UDP-sugar_pyrophosphorylase"/>
</dbReference>
<evidence type="ECO:0008006" key="5">
    <source>
        <dbReference type="Google" id="ProtNLM"/>
    </source>
</evidence>
<keyword evidence="2" id="KW-0808">Transferase</keyword>
<evidence type="ECO:0000313" key="4">
    <source>
        <dbReference type="EMBL" id="KKM05976.1"/>
    </source>
</evidence>
<dbReference type="EMBL" id="LAZR01016098">
    <property type="protein sequence ID" value="KKM05976.1"/>
    <property type="molecule type" value="Genomic_DNA"/>
</dbReference>
<dbReference type="PANTHER" id="PTHR11952">
    <property type="entry name" value="UDP- GLUCOSE PYROPHOSPHORYLASE"/>
    <property type="match status" value="1"/>
</dbReference>
<dbReference type="SUPFAM" id="SSF53448">
    <property type="entry name" value="Nucleotide-diphospho-sugar transferases"/>
    <property type="match status" value="1"/>
</dbReference>
<protein>
    <recommendedName>
        <fullName evidence="5">UDP-N-acetylglucosamine pyrophosphorylase</fullName>
    </recommendedName>
</protein>
<dbReference type="CDD" id="cd04193">
    <property type="entry name" value="UDPGlcNAc_PPase"/>
    <property type="match status" value="1"/>
</dbReference>
<dbReference type="Gene3D" id="3.90.550.10">
    <property type="entry name" value="Spore Coat Polysaccharide Biosynthesis Protein SpsA, Chain A"/>
    <property type="match status" value="1"/>
</dbReference>
<dbReference type="PANTHER" id="PTHR11952:SF2">
    <property type="entry name" value="LD24639P"/>
    <property type="match status" value="1"/>
</dbReference>
<evidence type="ECO:0000256" key="1">
    <source>
        <dbReference type="ARBA" id="ARBA00010401"/>
    </source>
</evidence>
<accession>A0A0F9JJM7</accession>
<comment type="similarity">
    <text evidence="1">Belongs to the UDPGP type 1 family.</text>
</comment>
<reference evidence="4" key="1">
    <citation type="journal article" date="2015" name="Nature">
        <title>Complex archaea that bridge the gap between prokaryotes and eukaryotes.</title>
        <authorList>
            <person name="Spang A."/>
            <person name="Saw J.H."/>
            <person name="Jorgensen S.L."/>
            <person name="Zaremba-Niedzwiedzka K."/>
            <person name="Martijn J."/>
            <person name="Lind A.E."/>
            <person name="van Eijk R."/>
            <person name="Schleper C."/>
            <person name="Guy L."/>
            <person name="Ettema T.J."/>
        </authorList>
    </citation>
    <scope>NUCLEOTIDE SEQUENCE</scope>
</reference>
<evidence type="ECO:0000256" key="3">
    <source>
        <dbReference type="ARBA" id="ARBA00022695"/>
    </source>
</evidence>
<sequence length="484" mass="54161">MNVKELKHDEINTEHKSDKLLVEKVFTFGQEHVFKWWNELDAGERGVLLNQLKLIDYDLLQSLIDKHVKESRLASPKTAILKPPGIIPVPQNDLQKTRASEAKEIGEGAIKAGKASVVTVAGGLGTRLGANRPKGTLPISPIMGKRIFQLHAEKILANMKRYDTVIPWYIMTSRNNDEMTRKFFEENHFFGLNTRDVSFFTQGVLPVIDFNGKLLMDSKSNIVTSPNGHGGTLSALREKGILSNMKERGIKHIFYHQVDNVLIKIVDPIYLGYHISEGAKMSPKVVQKTNPEEKVGIIGIRDGHLDTIEYSELGDEEKQALNPDGTLKFGMGSPAIYLLDVDFVEKINEGNITLPYHEAVKKVPCIGEDGNKATPVENNAVKFEMFIFDALKYAGKSIIMEVVREDEFSPIKNEKGESSPDTARQNMINLFGRWLREAGIEIPKDENGNVEGVIEISPLYALNAEELKNKVNKDIAFNGELNLQ</sequence>
<dbReference type="GO" id="GO:0070569">
    <property type="term" value="F:uridylyltransferase activity"/>
    <property type="evidence" value="ECO:0007669"/>
    <property type="project" value="InterPro"/>
</dbReference>
<dbReference type="InterPro" id="IPR002618">
    <property type="entry name" value="UDPGP_fam"/>
</dbReference>
<comment type="caution">
    <text evidence="4">The sequence shown here is derived from an EMBL/GenBank/DDBJ whole genome shotgun (WGS) entry which is preliminary data.</text>
</comment>
<name>A0A0F9JJM7_9ZZZZ</name>
<proteinExistence type="inferred from homology"/>
<dbReference type="AlphaFoldDB" id="A0A0F9JJM7"/>
<evidence type="ECO:0000256" key="2">
    <source>
        <dbReference type="ARBA" id="ARBA00022679"/>
    </source>
</evidence>
<dbReference type="InterPro" id="IPR029044">
    <property type="entry name" value="Nucleotide-diphossugar_trans"/>
</dbReference>